<dbReference type="PANTHER" id="PTHR24421:SF10">
    <property type="entry name" value="NITRATE_NITRITE SENSOR PROTEIN NARQ"/>
    <property type="match status" value="1"/>
</dbReference>
<dbReference type="CDD" id="cd16917">
    <property type="entry name" value="HATPase_UhpB-NarQ-NarX-like"/>
    <property type="match status" value="1"/>
</dbReference>
<dbReference type="OrthoDB" id="227596at2"/>
<protein>
    <recommendedName>
        <fullName evidence="2">histidine kinase</fullName>
        <ecNumber evidence="2">2.7.13.3</ecNumber>
    </recommendedName>
</protein>
<keyword evidence="3" id="KW-0597">Phosphoprotein</keyword>
<dbReference type="RefSeq" id="WP_124968965.1">
    <property type="nucleotide sequence ID" value="NZ_RQVS01000001.1"/>
</dbReference>
<gene>
    <name evidence="12" type="ORF">EG850_01055</name>
</gene>
<keyword evidence="5" id="KW-0547">Nucleotide-binding</keyword>
<dbReference type="Proteomes" id="UP000274391">
    <property type="component" value="Unassembled WGS sequence"/>
</dbReference>
<dbReference type="GO" id="GO:0005524">
    <property type="term" value="F:ATP binding"/>
    <property type="evidence" value="ECO:0007669"/>
    <property type="project" value="UniProtKB-KW"/>
</dbReference>
<evidence type="ECO:0000256" key="5">
    <source>
        <dbReference type="ARBA" id="ARBA00022741"/>
    </source>
</evidence>
<evidence type="ECO:0000256" key="9">
    <source>
        <dbReference type="SAM" id="MobiDB-lite"/>
    </source>
</evidence>
<dbReference type="Pfam" id="PF07730">
    <property type="entry name" value="HisKA_3"/>
    <property type="match status" value="1"/>
</dbReference>
<proteinExistence type="predicted"/>
<feature type="region of interest" description="Disordered" evidence="9">
    <location>
        <begin position="447"/>
        <end position="471"/>
    </location>
</feature>
<evidence type="ECO:0000256" key="10">
    <source>
        <dbReference type="SAM" id="Phobius"/>
    </source>
</evidence>
<dbReference type="InterPro" id="IPR011712">
    <property type="entry name" value="Sig_transdc_His_kin_sub3_dim/P"/>
</dbReference>
<dbReference type="PANTHER" id="PTHR24421">
    <property type="entry name" value="NITRATE/NITRITE SENSOR PROTEIN NARX-RELATED"/>
    <property type="match status" value="1"/>
</dbReference>
<evidence type="ECO:0000256" key="6">
    <source>
        <dbReference type="ARBA" id="ARBA00022777"/>
    </source>
</evidence>
<feature type="domain" description="Signal transduction histidine kinase subgroup 3 dimerisation and phosphoacceptor" evidence="11">
    <location>
        <begin position="230"/>
        <end position="296"/>
    </location>
</feature>
<evidence type="ECO:0000256" key="8">
    <source>
        <dbReference type="ARBA" id="ARBA00023012"/>
    </source>
</evidence>
<sequence length="471" mass="51904">MTLSSSVDSASEVTPASWSNWRRWFTSSCRQQTRQIWLTDLLVALGVMGIVGFPFSLRADYSYFFDWGVVASWVPLTLGLALRRYSPWYAFMLMLLAFVIKLFLGTAPHGVDLGALLIIYSSAAQGSRLLLKVSGAASLILPCVMAANLALFPREFPFFSEYMGRGFSGFGVFIVQWSWLALILALITVLFWLAGLVQRMQRRTREAAHAAELAELEYERTQEQLVVEQERTQIARDMHDVVAHSLAVVVAQADGGRYLAKADPTQSEPVLQTISTTAREALVDVRALLAQLRHSQGDATQKSLDDIDQVFHRIRAAGLDLRVTSNGERQSLGTAAEVAVFRLIQESLTNALKYADLRSPTIVEFFWSDALHLRIRNRISPKPAIAVGSGHGLIGMRERILVVGGQVEAGPVGGDFEVRVRVPYAADNCATAQPGMLHPASLDTPIVEAEATAGDRPSPAQPTKRDHRDRT</sequence>
<keyword evidence="10" id="KW-0812">Transmembrane</keyword>
<keyword evidence="13" id="KW-1185">Reference proteome</keyword>
<dbReference type="InterPro" id="IPR036890">
    <property type="entry name" value="HATPase_C_sf"/>
</dbReference>
<evidence type="ECO:0000256" key="4">
    <source>
        <dbReference type="ARBA" id="ARBA00022679"/>
    </source>
</evidence>
<dbReference type="GO" id="GO:0046983">
    <property type="term" value="F:protein dimerization activity"/>
    <property type="evidence" value="ECO:0007669"/>
    <property type="project" value="InterPro"/>
</dbReference>
<evidence type="ECO:0000256" key="1">
    <source>
        <dbReference type="ARBA" id="ARBA00000085"/>
    </source>
</evidence>
<feature type="transmembrane region" description="Helical" evidence="10">
    <location>
        <begin position="88"/>
        <end position="108"/>
    </location>
</feature>
<feature type="transmembrane region" description="Helical" evidence="10">
    <location>
        <begin position="36"/>
        <end position="57"/>
    </location>
</feature>
<feature type="transmembrane region" description="Helical" evidence="10">
    <location>
        <begin position="64"/>
        <end position="82"/>
    </location>
</feature>
<evidence type="ECO:0000256" key="3">
    <source>
        <dbReference type="ARBA" id="ARBA00022553"/>
    </source>
</evidence>
<feature type="transmembrane region" description="Helical" evidence="10">
    <location>
        <begin position="172"/>
        <end position="197"/>
    </location>
</feature>
<dbReference type="SUPFAM" id="SSF55874">
    <property type="entry name" value="ATPase domain of HSP90 chaperone/DNA topoisomerase II/histidine kinase"/>
    <property type="match status" value="1"/>
</dbReference>
<evidence type="ECO:0000259" key="11">
    <source>
        <dbReference type="Pfam" id="PF07730"/>
    </source>
</evidence>
<evidence type="ECO:0000313" key="13">
    <source>
        <dbReference type="Proteomes" id="UP000274391"/>
    </source>
</evidence>
<evidence type="ECO:0000313" key="12">
    <source>
        <dbReference type="EMBL" id="RRJ88760.1"/>
    </source>
</evidence>
<dbReference type="AlphaFoldDB" id="A0A3P3W1A9"/>
<organism evidence="12 13">
    <name type="scientific">Gulosibacter macacae</name>
    <dbReference type="NCBI Taxonomy" id="2488791"/>
    <lineage>
        <taxon>Bacteria</taxon>
        <taxon>Bacillati</taxon>
        <taxon>Actinomycetota</taxon>
        <taxon>Actinomycetes</taxon>
        <taxon>Micrococcales</taxon>
        <taxon>Microbacteriaceae</taxon>
        <taxon>Gulosibacter</taxon>
    </lineage>
</organism>
<dbReference type="EMBL" id="RQVS01000001">
    <property type="protein sequence ID" value="RRJ88760.1"/>
    <property type="molecule type" value="Genomic_DNA"/>
</dbReference>
<keyword evidence="6 12" id="KW-0418">Kinase</keyword>
<keyword evidence="8" id="KW-0902">Two-component regulatory system</keyword>
<keyword evidence="10" id="KW-0472">Membrane</keyword>
<comment type="caution">
    <text evidence="12">The sequence shown here is derived from an EMBL/GenBank/DDBJ whole genome shotgun (WGS) entry which is preliminary data.</text>
</comment>
<dbReference type="GO" id="GO:0016020">
    <property type="term" value="C:membrane"/>
    <property type="evidence" value="ECO:0007669"/>
    <property type="project" value="InterPro"/>
</dbReference>
<evidence type="ECO:0000256" key="7">
    <source>
        <dbReference type="ARBA" id="ARBA00022840"/>
    </source>
</evidence>
<name>A0A3P3W1A9_9MICO</name>
<comment type="catalytic activity">
    <reaction evidence="1">
        <text>ATP + protein L-histidine = ADP + protein N-phospho-L-histidine.</text>
        <dbReference type="EC" id="2.7.13.3"/>
    </reaction>
</comment>
<keyword evidence="7" id="KW-0067">ATP-binding</keyword>
<keyword evidence="10" id="KW-1133">Transmembrane helix</keyword>
<dbReference type="Gene3D" id="1.20.5.1930">
    <property type="match status" value="1"/>
</dbReference>
<accession>A0A3P3W1A9</accession>
<evidence type="ECO:0000256" key="2">
    <source>
        <dbReference type="ARBA" id="ARBA00012438"/>
    </source>
</evidence>
<reference evidence="12 13" key="1">
    <citation type="submission" date="2018-11" db="EMBL/GenBank/DDBJ databases">
        <title>YIM 102482-1 draft genome.</title>
        <authorList>
            <person name="Li G."/>
            <person name="Jiang Y."/>
        </authorList>
    </citation>
    <scope>NUCLEOTIDE SEQUENCE [LARGE SCALE GENOMIC DNA]</scope>
    <source>
        <strain evidence="12 13">YIM 102482-1</strain>
    </source>
</reference>
<dbReference type="EC" id="2.7.13.3" evidence="2"/>
<dbReference type="Gene3D" id="3.30.565.10">
    <property type="entry name" value="Histidine kinase-like ATPase, C-terminal domain"/>
    <property type="match status" value="1"/>
</dbReference>
<keyword evidence="4" id="KW-0808">Transferase</keyword>
<dbReference type="InterPro" id="IPR050482">
    <property type="entry name" value="Sensor_HK_TwoCompSys"/>
</dbReference>
<dbReference type="GO" id="GO:0000155">
    <property type="term" value="F:phosphorelay sensor kinase activity"/>
    <property type="evidence" value="ECO:0007669"/>
    <property type="project" value="InterPro"/>
</dbReference>